<dbReference type="AlphaFoldDB" id="A0ABD0UUC8"/>
<organism evidence="1 2">
    <name type="scientific">Dendrobium thyrsiflorum</name>
    <name type="common">Pinecone-like raceme dendrobium</name>
    <name type="synonym">Orchid</name>
    <dbReference type="NCBI Taxonomy" id="117978"/>
    <lineage>
        <taxon>Eukaryota</taxon>
        <taxon>Viridiplantae</taxon>
        <taxon>Streptophyta</taxon>
        <taxon>Embryophyta</taxon>
        <taxon>Tracheophyta</taxon>
        <taxon>Spermatophyta</taxon>
        <taxon>Magnoliopsida</taxon>
        <taxon>Liliopsida</taxon>
        <taxon>Asparagales</taxon>
        <taxon>Orchidaceae</taxon>
        <taxon>Epidendroideae</taxon>
        <taxon>Malaxideae</taxon>
        <taxon>Dendrobiinae</taxon>
        <taxon>Dendrobium</taxon>
    </lineage>
</organism>
<name>A0ABD0UUC8_DENTH</name>
<proteinExistence type="predicted"/>
<keyword evidence="2" id="KW-1185">Reference proteome</keyword>
<evidence type="ECO:0000313" key="2">
    <source>
        <dbReference type="Proteomes" id="UP001552299"/>
    </source>
</evidence>
<reference evidence="1 2" key="1">
    <citation type="journal article" date="2024" name="Plant Biotechnol. J.">
        <title>Dendrobium thyrsiflorum genome and its molecular insights into genes involved in important horticultural traits.</title>
        <authorList>
            <person name="Chen B."/>
            <person name="Wang J.Y."/>
            <person name="Zheng P.J."/>
            <person name="Li K.L."/>
            <person name="Liang Y.M."/>
            <person name="Chen X.F."/>
            <person name="Zhang C."/>
            <person name="Zhao X."/>
            <person name="He X."/>
            <person name="Zhang G.Q."/>
            <person name="Liu Z.J."/>
            <person name="Xu Q."/>
        </authorList>
    </citation>
    <scope>NUCLEOTIDE SEQUENCE [LARGE SCALE GENOMIC DNA]</scope>
    <source>
        <strain evidence="1">GZMU011</strain>
    </source>
</reference>
<dbReference type="EMBL" id="JANQDX010000011">
    <property type="protein sequence ID" value="KAL0916336.1"/>
    <property type="molecule type" value="Genomic_DNA"/>
</dbReference>
<dbReference type="Proteomes" id="UP001552299">
    <property type="component" value="Unassembled WGS sequence"/>
</dbReference>
<gene>
    <name evidence="1" type="ORF">M5K25_013839</name>
</gene>
<sequence length="60" mass="6994">MVKVGWGCRRCRRRSQGGEEKGWRGCNYYVRMPNAVQSPMKMRHVTPYSVSRLGTARYQA</sequence>
<comment type="caution">
    <text evidence="1">The sequence shown here is derived from an EMBL/GenBank/DDBJ whole genome shotgun (WGS) entry which is preliminary data.</text>
</comment>
<evidence type="ECO:0000313" key="1">
    <source>
        <dbReference type="EMBL" id="KAL0916336.1"/>
    </source>
</evidence>
<protein>
    <submittedName>
        <fullName evidence="1">Uncharacterized protein</fullName>
    </submittedName>
</protein>
<accession>A0ABD0UUC8</accession>